<proteinExistence type="predicted"/>
<feature type="compositionally biased region" description="Low complexity" evidence="1">
    <location>
        <begin position="70"/>
        <end position="84"/>
    </location>
</feature>
<feature type="transmembrane region" description="Helical" evidence="2">
    <location>
        <begin position="6"/>
        <end position="25"/>
    </location>
</feature>
<gene>
    <name evidence="3" type="ORF">AJ80_01072</name>
</gene>
<keyword evidence="2" id="KW-1133">Transmembrane helix</keyword>
<dbReference type="Proteomes" id="UP000224634">
    <property type="component" value="Unassembled WGS sequence"/>
</dbReference>
<comment type="caution">
    <text evidence="3">The sequence shown here is derived from an EMBL/GenBank/DDBJ whole genome shotgun (WGS) entry which is preliminary data.</text>
</comment>
<dbReference type="EMBL" id="PDNA01000009">
    <property type="protein sequence ID" value="PGH27116.1"/>
    <property type="molecule type" value="Genomic_DNA"/>
</dbReference>
<accession>A0A2B7YZK3</accession>
<name>A0A2B7YZK3_POLH7</name>
<feature type="compositionally biased region" description="Low complexity" evidence="1">
    <location>
        <begin position="99"/>
        <end position="109"/>
    </location>
</feature>
<feature type="region of interest" description="Disordered" evidence="1">
    <location>
        <begin position="33"/>
        <end position="159"/>
    </location>
</feature>
<dbReference type="OrthoDB" id="2559326at2759"/>
<keyword evidence="2" id="KW-0812">Transmembrane</keyword>
<feature type="compositionally biased region" description="Pro residues" evidence="1">
    <location>
        <begin position="60"/>
        <end position="69"/>
    </location>
</feature>
<evidence type="ECO:0000313" key="3">
    <source>
        <dbReference type="EMBL" id="PGH27116.1"/>
    </source>
</evidence>
<reference evidence="3 4" key="1">
    <citation type="submission" date="2017-10" db="EMBL/GenBank/DDBJ databases">
        <title>Comparative genomics in systemic dimorphic fungi from Ajellomycetaceae.</title>
        <authorList>
            <person name="Munoz J.F."/>
            <person name="Mcewen J.G."/>
            <person name="Clay O.K."/>
            <person name="Cuomo C.A."/>
        </authorList>
    </citation>
    <scope>NUCLEOTIDE SEQUENCE [LARGE SCALE GENOMIC DNA]</scope>
    <source>
        <strain evidence="3 4">UAMH7299</strain>
    </source>
</reference>
<dbReference type="AlphaFoldDB" id="A0A2B7YZK3"/>
<dbReference type="Pfam" id="PF15932">
    <property type="entry name" value="DUF4748"/>
    <property type="match status" value="1"/>
</dbReference>
<evidence type="ECO:0000313" key="4">
    <source>
        <dbReference type="Proteomes" id="UP000224634"/>
    </source>
</evidence>
<feature type="compositionally biased region" description="Basic and acidic residues" evidence="1">
    <location>
        <begin position="121"/>
        <end position="152"/>
    </location>
</feature>
<organism evidence="3 4">
    <name type="scientific">Polytolypa hystricis (strain UAMH7299)</name>
    <dbReference type="NCBI Taxonomy" id="1447883"/>
    <lineage>
        <taxon>Eukaryota</taxon>
        <taxon>Fungi</taxon>
        <taxon>Dikarya</taxon>
        <taxon>Ascomycota</taxon>
        <taxon>Pezizomycotina</taxon>
        <taxon>Eurotiomycetes</taxon>
        <taxon>Eurotiomycetidae</taxon>
        <taxon>Onygenales</taxon>
        <taxon>Onygenales incertae sedis</taxon>
        <taxon>Polytolypa</taxon>
    </lineage>
</organism>
<evidence type="ECO:0000256" key="2">
    <source>
        <dbReference type="SAM" id="Phobius"/>
    </source>
</evidence>
<protein>
    <submittedName>
        <fullName evidence="3">Uncharacterized protein</fullName>
    </submittedName>
</protein>
<dbReference type="PANTHER" id="PTHR41800">
    <property type="entry name" value="EXPRESSED PROTEIN"/>
    <property type="match status" value="1"/>
</dbReference>
<keyword evidence="2" id="KW-0472">Membrane</keyword>
<keyword evidence="4" id="KW-1185">Reference proteome</keyword>
<evidence type="ECO:0000256" key="1">
    <source>
        <dbReference type="SAM" id="MobiDB-lite"/>
    </source>
</evidence>
<dbReference type="PANTHER" id="PTHR41800:SF1">
    <property type="entry name" value="EXPRESSED PROTEIN"/>
    <property type="match status" value="1"/>
</dbReference>
<dbReference type="InterPro" id="IPR031833">
    <property type="entry name" value="DUF4748"/>
</dbReference>
<feature type="compositionally biased region" description="Basic and acidic residues" evidence="1">
    <location>
        <begin position="33"/>
        <end position="52"/>
    </location>
</feature>
<sequence>MNTIRSTWVGWGALCVAGGGAYYFAKQAINADRAKRHEANQRRKEEASRIERNSTTSRPPYTPRAPPTAPAFSSTTAAGSSISSGVGGGQQQQEGDVSAAVKRAQGAAAGRDDVSDPSAEVGHDPAPTRHEPDSEAQRVEEKGKYEAAEPFRSKKGNRL</sequence>